<dbReference type="KEGG" id="mvz:myaer102_10580"/>
<name>A0A3G9K148_MICVR</name>
<protein>
    <submittedName>
        <fullName evidence="1">Uncharacterized protein</fullName>
    </submittedName>
</protein>
<dbReference type="AlphaFoldDB" id="A0A3G9K148"/>
<sequence>MEDEIIFQDIPTTTESEKDFLVFKTRIYAAWQSYLEKIGKENLPLIVSSSVDLNSVKNLSKNSNKASVSKANSISLEERAEQYRSQKPNFSMEQLVVPESVKEELLIASKISVLEKLVFDEWGLRNIQPFPYSALNWPIQV</sequence>
<dbReference type="RefSeq" id="WP_012266400.1">
    <property type="nucleotide sequence ID" value="NZ_AP019314.1"/>
</dbReference>
<organism evidence="1 2">
    <name type="scientific">Microcystis viridis NIES-102</name>
    <dbReference type="NCBI Taxonomy" id="213615"/>
    <lineage>
        <taxon>Bacteria</taxon>
        <taxon>Bacillati</taxon>
        <taxon>Cyanobacteriota</taxon>
        <taxon>Cyanophyceae</taxon>
        <taxon>Oscillatoriophycideae</taxon>
        <taxon>Chroococcales</taxon>
        <taxon>Microcystaceae</taxon>
        <taxon>Microcystis</taxon>
    </lineage>
</organism>
<proteinExistence type="predicted"/>
<accession>A0A3G9K148</accession>
<dbReference type="Proteomes" id="UP000278152">
    <property type="component" value="Chromosome"/>
</dbReference>
<evidence type="ECO:0000313" key="1">
    <source>
        <dbReference type="EMBL" id="BBH38555.1"/>
    </source>
</evidence>
<evidence type="ECO:0000313" key="2">
    <source>
        <dbReference type="Proteomes" id="UP000278152"/>
    </source>
</evidence>
<dbReference type="EMBL" id="AP019314">
    <property type="protein sequence ID" value="BBH38555.1"/>
    <property type="molecule type" value="Genomic_DNA"/>
</dbReference>
<reference evidence="1 2" key="1">
    <citation type="submission" date="2018-11" db="EMBL/GenBank/DDBJ databases">
        <title>Complete genome sequence of Microcystis aeruginosa NIES-102.</title>
        <authorList>
            <person name="Yamaguchi H."/>
            <person name="Suzuki S."/>
            <person name="Kawachi M."/>
        </authorList>
    </citation>
    <scope>NUCLEOTIDE SEQUENCE [LARGE SCALE GENOMIC DNA]</scope>
    <source>
        <strain evidence="1 2">NIES-102</strain>
    </source>
</reference>
<gene>
    <name evidence="1" type="ORF">myaer102_10580</name>
</gene>